<dbReference type="Pfam" id="PF13489">
    <property type="entry name" value="Methyltransf_23"/>
    <property type="match status" value="1"/>
</dbReference>
<sequence>MVEPLPAYPWRRPCPICQADQPQPVYDNHMAQLDGLDMSYRIGQCIQCGFAYAYELPPPETYEKYYRSLSKYDQPLNQICICAVDHARIEKTLAICLPLLPRDALISDIGCGFGALLSAFKAAGFLRLHGIDPAPASTTTAARLFGLEHIRTGSLRDAIGQLPLAETDLLCLTGVAEHLPCLNQDLGCLLEVLPEHAMVLLEVPALERFLSPPGEAYGEFSLEHIQYFSTQTLTGLMASFGFSPQVLSIYEFQGCTDSLFGLFSRRAQTEGISAPPAASLEDYLDYSAKSLENGLQRIANRSDPFVIFGAGSHTARLLPQLEQLGVASRIIAIVDNNLNLWGKNSAISSYSPAISSPPCRVAPFWFPRSTLRTPLLHNSPDVTQPSFCTISTNDTERNPGRTFHPPIAGFRFDTSSLSSPGIRQTADFCYWRERLYRLLAIARLPLVESTRGGNPADTTLSQP</sequence>
<evidence type="ECO:0000313" key="1">
    <source>
        <dbReference type="EMBL" id="MBK7413915.1"/>
    </source>
</evidence>
<organism evidence="1 2">
    <name type="scientific">Candidatus Dechloromonas phosphorivorans</name>
    <dbReference type="NCBI Taxonomy" id="2899244"/>
    <lineage>
        <taxon>Bacteria</taxon>
        <taxon>Pseudomonadati</taxon>
        <taxon>Pseudomonadota</taxon>
        <taxon>Betaproteobacteria</taxon>
        <taxon>Rhodocyclales</taxon>
        <taxon>Azonexaceae</taxon>
        <taxon>Dechloromonas</taxon>
    </lineage>
</organism>
<keyword evidence="1" id="KW-0808">Transferase</keyword>
<name>A0A935N1R4_9RHOO</name>
<reference evidence="1 2" key="1">
    <citation type="submission" date="2020-10" db="EMBL/GenBank/DDBJ databases">
        <title>Connecting structure to function with the recovery of over 1000 high-quality activated sludge metagenome-assembled genomes encoding full-length rRNA genes using long-read sequencing.</title>
        <authorList>
            <person name="Singleton C.M."/>
            <person name="Petriglieri F."/>
            <person name="Kristensen J.M."/>
            <person name="Kirkegaard R.H."/>
            <person name="Michaelsen T.Y."/>
            <person name="Andersen M.H."/>
            <person name="Karst S.M."/>
            <person name="Dueholm M.S."/>
            <person name="Nielsen P.H."/>
            <person name="Albertsen M."/>
        </authorList>
    </citation>
    <scope>NUCLEOTIDE SEQUENCE [LARGE SCALE GENOMIC DNA]</scope>
    <source>
        <strain evidence="1">EsbW_18-Q3-R4-48_BATAC.463</strain>
    </source>
</reference>
<dbReference type="Gene3D" id="3.40.50.150">
    <property type="entry name" value="Vaccinia Virus protein VP39"/>
    <property type="match status" value="1"/>
</dbReference>
<proteinExistence type="predicted"/>
<accession>A0A935N1R4</accession>
<dbReference type="CDD" id="cd02440">
    <property type="entry name" value="AdoMet_MTases"/>
    <property type="match status" value="1"/>
</dbReference>
<gene>
    <name evidence="1" type="ORF">IPJ38_01150</name>
</gene>
<dbReference type="Proteomes" id="UP000739411">
    <property type="component" value="Unassembled WGS sequence"/>
</dbReference>
<dbReference type="SUPFAM" id="SSF53335">
    <property type="entry name" value="S-adenosyl-L-methionine-dependent methyltransferases"/>
    <property type="match status" value="1"/>
</dbReference>
<dbReference type="EMBL" id="JADJMS010000005">
    <property type="protein sequence ID" value="MBK7413915.1"/>
    <property type="molecule type" value="Genomic_DNA"/>
</dbReference>
<evidence type="ECO:0000313" key="2">
    <source>
        <dbReference type="Proteomes" id="UP000739411"/>
    </source>
</evidence>
<comment type="caution">
    <text evidence="1">The sequence shown here is derived from an EMBL/GenBank/DDBJ whole genome shotgun (WGS) entry which is preliminary data.</text>
</comment>
<dbReference type="AlphaFoldDB" id="A0A935N1R4"/>
<protein>
    <submittedName>
        <fullName evidence="1">Methyltransferase domain-containing protein</fullName>
    </submittedName>
</protein>
<dbReference type="InterPro" id="IPR029063">
    <property type="entry name" value="SAM-dependent_MTases_sf"/>
</dbReference>
<dbReference type="GO" id="GO:0032259">
    <property type="term" value="P:methylation"/>
    <property type="evidence" value="ECO:0007669"/>
    <property type="project" value="UniProtKB-KW"/>
</dbReference>
<dbReference type="GO" id="GO:0008168">
    <property type="term" value="F:methyltransferase activity"/>
    <property type="evidence" value="ECO:0007669"/>
    <property type="project" value="UniProtKB-KW"/>
</dbReference>
<keyword evidence="1" id="KW-0489">Methyltransferase</keyword>